<dbReference type="InterPro" id="IPR011055">
    <property type="entry name" value="Dup_hybrid_motif"/>
</dbReference>
<accession>A0A4Q7NTK2</accession>
<gene>
    <name evidence="2" type="ORF">EV197_3432</name>
</gene>
<evidence type="ECO:0000313" key="2">
    <source>
        <dbReference type="EMBL" id="RZS90447.1"/>
    </source>
</evidence>
<protein>
    <submittedName>
        <fullName evidence="2">Peptidase M23-like protein</fullName>
    </submittedName>
</protein>
<dbReference type="RefSeq" id="WP_130287929.1">
    <property type="nucleotide sequence ID" value="NZ_SGXE01000008.1"/>
</dbReference>
<dbReference type="PANTHER" id="PTHR21666:SF285">
    <property type="entry name" value="M23 FAMILY METALLOPEPTIDASE"/>
    <property type="match status" value="1"/>
</dbReference>
<dbReference type="InterPro" id="IPR050570">
    <property type="entry name" value="Cell_wall_metabolism_enzyme"/>
</dbReference>
<keyword evidence="3" id="KW-1185">Reference proteome</keyword>
<dbReference type="SUPFAM" id="SSF51261">
    <property type="entry name" value="Duplicated hybrid motif"/>
    <property type="match status" value="2"/>
</dbReference>
<dbReference type="Proteomes" id="UP000292262">
    <property type="component" value="Unassembled WGS sequence"/>
</dbReference>
<dbReference type="GO" id="GO:0004222">
    <property type="term" value="F:metalloendopeptidase activity"/>
    <property type="evidence" value="ECO:0007669"/>
    <property type="project" value="TreeGrafter"/>
</dbReference>
<dbReference type="Pfam" id="PF01551">
    <property type="entry name" value="Peptidase_M23"/>
    <property type="match status" value="1"/>
</dbReference>
<organism evidence="2 3">
    <name type="scientific">Aquimarina brevivitae</name>
    <dbReference type="NCBI Taxonomy" id="323412"/>
    <lineage>
        <taxon>Bacteria</taxon>
        <taxon>Pseudomonadati</taxon>
        <taxon>Bacteroidota</taxon>
        <taxon>Flavobacteriia</taxon>
        <taxon>Flavobacteriales</taxon>
        <taxon>Flavobacteriaceae</taxon>
        <taxon>Aquimarina</taxon>
    </lineage>
</organism>
<dbReference type="CDD" id="cd12797">
    <property type="entry name" value="M23_peptidase"/>
    <property type="match status" value="1"/>
</dbReference>
<proteinExistence type="predicted"/>
<feature type="domain" description="M23ase beta-sheet core" evidence="1">
    <location>
        <begin position="49"/>
        <end position="117"/>
    </location>
</feature>
<dbReference type="InterPro" id="IPR016047">
    <property type="entry name" value="M23ase_b-sheet_dom"/>
</dbReference>
<dbReference type="AlphaFoldDB" id="A0A4Q7NTK2"/>
<dbReference type="EMBL" id="SGXE01000008">
    <property type="protein sequence ID" value="RZS90447.1"/>
    <property type="molecule type" value="Genomic_DNA"/>
</dbReference>
<evidence type="ECO:0000313" key="3">
    <source>
        <dbReference type="Proteomes" id="UP000292262"/>
    </source>
</evidence>
<dbReference type="Gene3D" id="2.70.70.10">
    <property type="entry name" value="Glucose Permease (Domain IIA)"/>
    <property type="match status" value="1"/>
</dbReference>
<comment type="caution">
    <text evidence="2">The sequence shown here is derived from an EMBL/GenBank/DDBJ whole genome shotgun (WGS) entry which is preliminary data.</text>
</comment>
<dbReference type="PANTHER" id="PTHR21666">
    <property type="entry name" value="PEPTIDASE-RELATED"/>
    <property type="match status" value="1"/>
</dbReference>
<dbReference type="OrthoDB" id="9810477at2"/>
<name>A0A4Q7NTK2_9FLAO</name>
<evidence type="ECO:0000259" key="1">
    <source>
        <dbReference type="Pfam" id="PF01551"/>
    </source>
</evidence>
<sequence length="563" mass="63391">MQKVYCILFLCCSLLTNGQELQGNTPILPPIDIPLAISGTFGELRSNHFHSGLDIKTNGEEGLPVYAASQGTVVRIKVSHFGYGKALYIAHPNGYTTVYAHLKKFAPKIEAYVKKRQYAKESYEIQLYPRSGELTVDQKELIAYSGNTGGSGGPHLHFEVRDSNSRPLNPLNHGITIKDTKKPILNDIWVYSFGKESHVNGSQNPAQLRIITQNDGSLKAEKINAFGTIGIGVSAIDKQNLANNKNGVYSFTTKVNGSPISVIEMDRFSFSETRYLNRLIDYGYYKKNRNRIEKLFREENNPLSVFKNTVNNGFITINDSLSYSITVSLKDANGNNTTLEIPVAGKRMESIEKSEVKKTPYLAKHDDSFVYSSGNFNLYIPKGALYEDEYLSIETNGDTIKVHEETTPLHKNMTLVADISSYKPEDQQQLYLGRLNYNNEPYFSSAEKKGNKLSTRTRNFGSYAIFSDKNKPTIVPINVAEGRWISNEAFLKIKINDEETGVDNYRATINGKFILMEYDYKTGMLIYDFSDAIIAESEHNLKLKVMDKVGNSTELNLTFYRKP</sequence>
<reference evidence="2 3" key="1">
    <citation type="submission" date="2019-02" db="EMBL/GenBank/DDBJ databases">
        <title>Genomic Encyclopedia of Type Strains, Phase IV (KMG-IV): sequencing the most valuable type-strain genomes for metagenomic binning, comparative biology and taxonomic classification.</title>
        <authorList>
            <person name="Goeker M."/>
        </authorList>
    </citation>
    <scope>NUCLEOTIDE SEQUENCE [LARGE SCALE GENOMIC DNA]</scope>
    <source>
        <strain evidence="2 3">DSM 17196</strain>
    </source>
</reference>